<proteinExistence type="inferred from homology"/>
<feature type="repeat" description="TPR" evidence="8">
    <location>
        <begin position="276"/>
        <end position="309"/>
    </location>
</feature>
<keyword evidence="5 10" id="KW-0808">Transferase</keyword>
<comment type="similarity">
    <text evidence="2">Belongs to the glycosyltransferase 41 family. O-GlcNAc transferase subfamily.</text>
</comment>
<evidence type="ECO:0000256" key="6">
    <source>
        <dbReference type="ARBA" id="ARBA00022737"/>
    </source>
</evidence>
<dbReference type="Pfam" id="PF13431">
    <property type="entry name" value="TPR_17"/>
    <property type="match status" value="1"/>
</dbReference>
<dbReference type="InterPro" id="IPR019734">
    <property type="entry name" value="TPR_rpt"/>
</dbReference>
<dbReference type="PROSITE" id="PS50293">
    <property type="entry name" value="TPR_REGION"/>
    <property type="match status" value="2"/>
</dbReference>
<feature type="domain" description="O-GlcNAc transferase C-terminal" evidence="9">
    <location>
        <begin position="529"/>
        <end position="708"/>
    </location>
</feature>
<feature type="repeat" description="TPR" evidence="8">
    <location>
        <begin position="38"/>
        <end position="71"/>
    </location>
</feature>
<evidence type="ECO:0000256" key="2">
    <source>
        <dbReference type="ARBA" id="ARBA00005386"/>
    </source>
</evidence>
<dbReference type="Gene3D" id="3.40.50.11380">
    <property type="match status" value="1"/>
</dbReference>
<feature type="repeat" description="TPR" evidence="8">
    <location>
        <begin position="72"/>
        <end position="105"/>
    </location>
</feature>
<evidence type="ECO:0000256" key="5">
    <source>
        <dbReference type="ARBA" id="ARBA00022679"/>
    </source>
</evidence>
<feature type="repeat" description="TPR" evidence="8">
    <location>
        <begin position="174"/>
        <end position="207"/>
    </location>
</feature>
<feature type="repeat" description="TPR" evidence="8">
    <location>
        <begin position="106"/>
        <end position="139"/>
    </location>
</feature>
<dbReference type="Pfam" id="PF13414">
    <property type="entry name" value="TPR_11"/>
    <property type="match status" value="2"/>
</dbReference>
<dbReference type="InterPro" id="IPR029489">
    <property type="entry name" value="OGT/SEC/SPY_C"/>
</dbReference>
<dbReference type="Gene3D" id="3.40.50.2000">
    <property type="entry name" value="Glycogen Phosphorylase B"/>
    <property type="match status" value="1"/>
</dbReference>
<dbReference type="SMART" id="SM00028">
    <property type="entry name" value="TPR"/>
    <property type="match status" value="9"/>
</dbReference>
<evidence type="ECO:0000256" key="7">
    <source>
        <dbReference type="ARBA" id="ARBA00022803"/>
    </source>
</evidence>
<dbReference type="GO" id="GO:0097363">
    <property type="term" value="F:protein O-acetylglucosaminyltransferase activity"/>
    <property type="evidence" value="ECO:0007669"/>
    <property type="project" value="UniProtKB-EC"/>
</dbReference>
<dbReference type="HOGENOM" id="CLU_001721_4_0_6"/>
<dbReference type="STRING" id="40754.THII_2701"/>
<dbReference type="EC" id="2.4.1.255" evidence="3"/>
<dbReference type="OrthoDB" id="549777at2"/>
<dbReference type="PROSITE" id="PS50005">
    <property type="entry name" value="TPR"/>
    <property type="match status" value="8"/>
</dbReference>
<feature type="domain" description="O-GlcNAc transferase C-terminal" evidence="9">
    <location>
        <begin position="319"/>
        <end position="503"/>
    </location>
</feature>
<feature type="repeat" description="TPR" evidence="8">
    <location>
        <begin position="242"/>
        <end position="275"/>
    </location>
</feature>
<keyword evidence="4" id="KW-0328">Glycosyltransferase</keyword>
<dbReference type="KEGG" id="tig:THII_2701"/>
<accession>A0A090AFS5</accession>
<sequence>MATISQLLNLAIQHHQQGQLSQAEILYKQILAQDRYHLEVLHLLGVLYSQLGQYQEGVRLIKKAIKKNGRSAPLYSNLGAALVSWGKPKEAITACRQAIALNPNNPEPYNNLGLALKAQDQLAAAMTSYRKAIAIKPDFADAYSNLGELLREQGQLEEAIASYQQALAINPQFAKAYNNLGLALKEQGQFQAAVTHYQRALAIDPNYVKAYFNLGTLLFSQRELEPAALCFTKLITIKPDYLEAYISLIGILFEQGKLDETIAYCQQALAIDPNCAEAHITLAGTFFRLGKLEAVVKHYRQALTIQPDNYMAHSGLLMAMHYSLDYDVPTVFAEHLHFAKQHVKPLQKEIKPHPNDKSPQRRLKMGYVSPDFRYHSTTFYMEPVLAAHHQDEFEIFCYADVLTPDAATQRLQGYVEHWRDIINLSDEQVAEQIRADQIDILVDLAGHTDRHRLLVFARKPAPIQVTYLGYAGTTGLATIDYKLTDEVIDPPGETEVYHTEELVRLPVYRIVQFNLENSPPINSLPALQSGYITFASFNNFSKVTSYIIDVWAKILTTLPNARLLIVVKDADKETTQQQVKASFTQRGVAVEQLTITGMRPFYQYLELHHQVDVGLDPFPHMGATTTFVSLWMGVPVITLMGPKPASKGGGPLKTLGLDRFVTYSPEDYINVAWWVTEHLEELNELRLNLREKMLHSPLMDANHFTRAMEAAYRQMWYKWCKHQR</sequence>
<keyword evidence="11" id="KW-1185">Reference proteome</keyword>
<organism evidence="10 11">
    <name type="scientific">Thioploca ingrica</name>
    <dbReference type="NCBI Taxonomy" id="40754"/>
    <lineage>
        <taxon>Bacteria</taxon>
        <taxon>Pseudomonadati</taxon>
        <taxon>Pseudomonadota</taxon>
        <taxon>Gammaproteobacteria</taxon>
        <taxon>Thiotrichales</taxon>
        <taxon>Thiotrichaceae</taxon>
        <taxon>Thioploca</taxon>
    </lineage>
</organism>
<evidence type="ECO:0000313" key="11">
    <source>
        <dbReference type="Proteomes" id="UP000031623"/>
    </source>
</evidence>
<keyword evidence="6" id="KW-0677">Repeat</keyword>
<dbReference type="AlphaFoldDB" id="A0A090AFS5"/>
<dbReference type="Pfam" id="PF13844">
    <property type="entry name" value="Glyco_transf_41"/>
    <property type="match status" value="2"/>
</dbReference>
<gene>
    <name evidence="10" type="ORF">THII_2701</name>
</gene>
<feature type="repeat" description="TPR" evidence="8">
    <location>
        <begin position="140"/>
        <end position="173"/>
    </location>
</feature>
<dbReference type="EMBL" id="AP014633">
    <property type="protein sequence ID" value="BAP56998.1"/>
    <property type="molecule type" value="Genomic_DNA"/>
</dbReference>
<evidence type="ECO:0000256" key="3">
    <source>
        <dbReference type="ARBA" id="ARBA00011970"/>
    </source>
</evidence>
<dbReference type="SUPFAM" id="SSF48452">
    <property type="entry name" value="TPR-like"/>
    <property type="match status" value="2"/>
</dbReference>
<dbReference type="PANTHER" id="PTHR44835">
    <property type="entry name" value="UDP-N-ACETYLGLUCOSAMINE--PEPTIDE N-ACETYLGLUCOSAMINYLTRANSFERASE SPINDLY-RELATED"/>
    <property type="match status" value="1"/>
</dbReference>
<reference evidence="10 11" key="1">
    <citation type="journal article" date="2014" name="ISME J.">
        <title>Ecophysiology of Thioploca ingrica as revealed by the complete genome sequence supplemented with proteomic evidence.</title>
        <authorList>
            <person name="Kojima H."/>
            <person name="Ogura Y."/>
            <person name="Yamamoto N."/>
            <person name="Togashi T."/>
            <person name="Mori H."/>
            <person name="Watanabe T."/>
            <person name="Nemoto F."/>
            <person name="Kurokawa K."/>
            <person name="Hayashi T."/>
            <person name="Fukui M."/>
        </authorList>
    </citation>
    <scope>NUCLEOTIDE SEQUENCE [LARGE SCALE GENOMIC DNA]</scope>
</reference>
<dbReference type="Proteomes" id="UP000031623">
    <property type="component" value="Chromosome"/>
</dbReference>
<dbReference type="Pfam" id="PF14559">
    <property type="entry name" value="TPR_19"/>
    <property type="match status" value="2"/>
</dbReference>
<name>A0A090AFS5_9GAMM</name>
<evidence type="ECO:0000256" key="4">
    <source>
        <dbReference type="ARBA" id="ARBA00022676"/>
    </source>
</evidence>
<dbReference type="Gene3D" id="1.25.40.10">
    <property type="entry name" value="Tetratricopeptide repeat domain"/>
    <property type="match status" value="4"/>
</dbReference>
<comment type="pathway">
    <text evidence="1">Protein modification; protein glycosylation.</text>
</comment>
<protein>
    <recommendedName>
        <fullName evidence="3">protein O-GlcNAc transferase</fullName>
        <ecNumber evidence="3">2.4.1.255</ecNumber>
    </recommendedName>
</protein>
<keyword evidence="7 8" id="KW-0802">TPR repeat</keyword>
<evidence type="ECO:0000259" key="9">
    <source>
        <dbReference type="Pfam" id="PF13844"/>
    </source>
</evidence>
<dbReference type="InterPro" id="IPR051939">
    <property type="entry name" value="Glycosyltr_41/O-GlcNAc_trsf"/>
</dbReference>
<evidence type="ECO:0000256" key="8">
    <source>
        <dbReference type="PROSITE-ProRule" id="PRU00339"/>
    </source>
</evidence>
<feature type="repeat" description="TPR" evidence="8">
    <location>
        <begin position="208"/>
        <end position="241"/>
    </location>
</feature>
<dbReference type="InterPro" id="IPR011990">
    <property type="entry name" value="TPR-like_helical_dom_sf"/>
</dbReference>
<evidence type="ECO:0000256" key="1">
    <source>
        <dbReference type="ARBA" id="ARBA00004922"/>
    </source>
</evidence>
<dbReference type="PANTHER" id="PTHR44835:SF1">
    <property type="entry name" value="PROTEIN O-GLCNAC TRANSFERASE"/>
    <property type="match status" value="1"/>
</dbReference>
<evidence type="ECO:0000313" key="10">
    <source>
        <dbReference type="EMBL" id="BAP56998.1"/>
    </source>
</evidence>